<reference evidence="2" key="1">
    <citation type="journal article" date="2019" name="Int. J. Syst. Evol. Microbiol.">
        <title>The Global Catalogue of Microorganisms (GCM) 10K type strain sequencing project: providing services to taxonomists for standard genome sequencing and annotation.</title>
        <authorList>
            <consortium name="The Broad Institute Genomics Platform"/>
            <consortium name="The Broad Institute Genome Sequencing Center for Infectious Disease"/>
            <person name="Wu L."/>
            <person name="Ma J."/>
        </authorList>
    </citation>
    <scope>NUCLEOTIDE SEQUENCE [LARGE SCALE GENOMIC DNA]</scope>
    <source>
        <strain evidence="2">JCM 17459</strain>
    </source>
</reference>
<proteinExistence type="predicted"/>
<protein>
    <recommendedName>
        <fullName evidence="3">ASCH domain-containing protein</fullName>
    </recommendedName>
</protein>
<dbReference type="RefSeq" id="WP_345038239.1">
    <property type="nucleotide sequence ID" value="NZ_BAABBA010000003.1"/>
</dbReference>
<gene>
    <name evidence="1" type="ORF">GCM10022262_09500</name>
</gene>
<evidence type="ECO:0008006" key="3">
    <source>
        <dbReference type="Google" id="ProtNLM"/>
    </source>
</evidence>
<keyword evidence="2" id="KW-1185">Reference proteome</keyword>
<organism evidence="1 2">
    <name type="scientific">Georgenia daeguensis</name>
    <dbReference type="NCBI Taxonomy" id="908355"/>
    <lineage>
        <taxon>Bacteria</taxon>
        <taxon>Bacillati</taxon>
        <taxon>Actinomycetota</taxon>
        <taxon>Actinomycetes</taxon>
        <taxon>Micrococcales</taxon>
        <taxon>Bogoriellaceae</taxon>
        <taxon>Georgenia</taxon>
    </lineage>
</organism>
<evidence type="ECO:0000313" key="1">
    <source>
        <dbReference type="EMBL" id="GAA4286591.1"/>
    </source>
</evidence>
<dbReference type="Proteomes" id="UP001499841">
    <property type="component" value="Unassembled WGS sequence"/>
</dbReference>
<evidence type="ECO:0000313" key="2">
    <source>
        <dbReference type="Proteomes" id="UP001499841"/>
    </source>
</evidence>
<dbReference type="EMBL" id="BAABBA010000003">
    <property type="protein sequence ID" value="GAA4286591.1"/>
    <property type="molecule type" value="Genomic_DNA"/>
</dbReference>
<accession>A0ABP8ERF8</accession>
<comment type="caution">
    <text evidence="1">The sequence shown here is derived from an EMBL/GenBank/DDBJ whole genome shotgun (WGS) entry which is preliminary data.</text>
</comment>
<sequence>MTASRPATAVLRFVTAGRRMEVWLVRVRRHARTTSPLARRIAGATYGDVIDVSPAEVSAAGRRLVADEHAGRVTPEWIRVVAGL</sequence>
<name>A0ABP8ERF8_9MICO</name>